<name>A0A1H0QWJ6_9ACTN</name>
<dbReference type="EMBL" id="LT629710">
    <property type="protein sequence ID" value="SDP21525.1"/>
    <property type="molecule type" value="Genomic_DNA"/>
</dbReference>
<feature type="domain" description="Co-chaperone DjlA N-terminal" evidence="1">
    <location>
        <begin position="34"/>
        <end position="150"/>
    </location>
</feature>
<dbReference type="Pfam" id="PF05099">
    <property type="entry name" value="TerB"/>
    <property type="match status" value="1"/>
</dbReference>
<dbReference type="OrthoDB" id="6543050at2"/>
<dbReference type="SUPFAM" id="SSF158682">
    <property type="entry name" value="TerB-like"/>
    <property type="match status" value="1"/>
</dbReference>
<gene>
    <name evidence="2" type="ORF">SAMN04515671_3282</name>
</gene>
<dbReference type="STRING" id="1090615.SAMN04515671_3282"/>
<dbReference type="Proteomes" id="UP000198741">
    <property type="component" value="Chromosome I"/>
</dbReference>
<protein>
    <submittedName>
        <fullName evidence="2">Tellurite resistance protein TerB</fullName>
    </submittedName>
</protein>
<keyword evidence="3" id="KW-1185">Reference proteome</keyword>
<sequence length="151" mass="16393">MAFWDSLKTKTADMNAQLKLKTGQFKNKEFAAGSMAICALIAAADGTIDPSERQKTAGLIVANDVLSIFPPADLQEKFNFYCDKLTRDYDFGKVEAIATIGKLKSKPDQARAVIQIGIIIGGADGNFDEHERKAVKEACFAVGISPTEFDL</sequence>
<evidence type="ECO:0000313" key="2">
    <source>
        <dbReference type="EMBL" id="SDP21525.1"/>
    </source>
</evidence>
<dbReference type="AlphaFoldDB" id="A0A1H0QWJ6"/>
<proteinExistence type="predicted"/>
<accession>A0A1H0QWJ6</accession>
<organism evidence="2 3">
    <name type="scientific">Nakamurella panacisegetis</name>
    <dbReference type="NCBI Taxonomy" id="1090615"/>
    <lineage>
        <taxon>Bacteria</taxon>
        <taxon>Bacillati</taxon>
        <taxon>Actinomycetota</taxon>
        <taxon>Actinomycetes</taxon>
        <taxon>Nakamurellales</taxon>
        <taxon>Nakamurellaceae</taxon>
        <taxon>Nakamurella</taxon>
    </lineage>
</organism>
<evidence type="ECO:0000259" key="1">
    <source>
        <dbReference type="Pfam" id="PF05099"/>
    </source>
</evidence>
<reference evidence="2 3" key="1">
    <citation type="submission" date="2016-10" db="EMBL/GenBank/DDBJ databases">
        <authorList>
            <person name="de Groot N.N."/>
        </authorList>
    </citation>
    <scope>NUCLEOTIDE SEQUENCE [LARGE SCALE GENOMIC DNA]</scope>
    <source>
        <strain evidence="3">P4-7,KCTC 19426,CECT 7604</strain>
    </source>
</reference>
<dbReference type="CDD" id="cd07176">
    <property type="entry name" value="terB"/>
    <property type="match status" value="1"/>
</dbReference>
<dbReference type="RefSeq" id="WP_090477581.1">
    <property type="nucleotide sequence ID" value="NZ_LT629710.1"/>
</dbReference>
<dbReference type="InterPro" id="IPR029024">
    <property type="entry name" value="TerB-like"/>
</dbReference>
<dbReference type="Gene3D" id="1.10.3680.10">
    <property type="entry name" value="TerB-like"/>
    <property type="match status" value="1"/>
</dbReference>
<evidence type="ECO:0000313" key="3">
    <source>
        <dbReference type="Proteomes" id="UP000198741"/>
    </source>
</evidence>
<dbReference type="InterPro" id="IPR007791">
    <property type="entry name" value="DjlA_N"/>
</dbReference>